<sequence>MSERKRCLSDGEIEDSDSESVPAPKRTLSSVIDYSNYYSPRSPSQNAPSLPNSPPLSPRRPTPQKVKKSSVEVPEKFLDSVHRRIHELQQETECNVYISTQITGWTRTVYLEGFQEDIEYARDRIEEIVMSSDGFEHQIATKHLKFGDGLSPRSPSPIRSSKNVQYSPLATPTVTPEKEVSVEISATQYQCYLATGKCGATVRKLEMETKCSILIQDEEETIRISGLEENVERAKKLVNEIIAPVSPKREITIPSGLYGEFGSRQREQTIDILKRNGVNWNVPDAAAEKLVMKLSGNEENVEKAIKEIEELKKNLEYEMLIHTTKVSRVIGKNGETIQLIREKSGAVCHFDKKTRDNPRLSLKTMIIKGSETQIETAKQMIQELIDLAKYYVDVPFRIYDNVIGENGENIKKISKVSGAKCWIDKQAIQQKKRVRIVGTSEQVEHAKRLFLDLINTEKRIKDNTYTMLIPIPAFEQITELGFRSIGRQSGAKIHYNSKTAGGAVKKITISGEKDQVESAKRLIQEAVNNVWNNYSQISQNYPLPRNPDSPSTPHSIPVLPVPHNPYALN</sequence>
<keyword evidence="3" id="KW-0175">Coiled coil</keyword>
<dbReference type="InterPro" id="IPR004087">
    <property type="entry name" value="KH_dom"/>
</dbReference>
<organism evidence="7">
    <name type="scientific">Caenorhabditis remanei</name>
    <name type="common">Caenorhabditis vulgaris</name>
    <dbReference type="NCBI Taxonomy" id="31234"/>
    <lineage>
        <taxon>Eukaryota</taxon>
        <taxon>Metazoa</taxon>
        <taxon>Ecdysozoa</taxon>
        <taxon>Nematoda</taxon>
        <taxon>Chromadorea</taxon>
        <taxon>Rhabditida</taxon>
        <taxon>Rhabditina</taxon>
        <taxon>Rhabditomorpha</taxon>
        <taxon>Rhabditoidea</taxon>
        <taxon>Rhabditidae</taxon>
        <taxon>Peloderinae</taxon>
        <taxon>Caenorhabditis</taxon>
    </lineage>
</organism>
<keyword evidence="2" id="KW-0694">RNA-binding</keyword>
<dbReference type="RefSeq" id="XP_003103408.2">
    <property type="nucleotide sequence ID" value="XM_003103360.2"/>
</dbReference>
<dbReference type="InterPro" id="IPR036612">
    <property type="entry name" value="KH_dom_type_1_sf"/>
</dbReference>
<accession>E3MK33</accession>
<evidence type="ECO:0000256" key="4">
    <source>
        <dbReference type="SAM" id="MobiDB-lite"/>
    </source>
</evidence>
<dbReference type="Pfam" id="PF00013">
    <property type="entry name" value="KH_1"/>
    <property type="match status" value="4"/>
</dbReference>
<keyword evidence="1" id="KW-0677">Repeat</keyword>
<evidence type="ECO:0000256" key="3">
    <source>
        <dbReference type="SAM" id="Coils"/>
    </source>
</evidence>
<dbReference type="GeneID" id="9819133"/>
<feature type="domain" description="K Homology" evidence="5">
    <location>
        <begin position="463"/>
        <end position="528"/>
    </location>
</feature>
<dbReference type="PANTHER" id="PTHR10288">
    <property type="entry name" value="KH DOMAIN CONTAINING RNA BINDING PROTEIN"/>
    <property type="match status" value="1"/>
</dbReference>
<feature type="domain" description="K Homology" evidence="5">
    <location>
        <begin position="388"/>
        <end position="455"/>
    </location>
</feature>
<dbReference type="CTD" id="9819133"/>
<gene>
    <name evidence="6" type="ORF">CRE_28702</name>
</gene>
<protein>
    <recommendedName>
        <fullName evidence="5">K Homology domain-containing protein</fullName>
    </recommendedName>
</protein>
<dbReference type="eggNOG" id="KOG1676">
    <property type="taxonomic scope" value="Eukaryota"/>
</dbReference>
<keyword evidence="7" id="KW-1185">Reference proteome</keyword>
<feature type="domain" description="K Homology" evidence="5">
    <location>
        <begin position="65"/>
        <end position="130"/>
    </location>
</feature>
<proteinExistence type="predicted"/>
<dbReference type="InParanoid" id="E3MK33"/>
<feature type="region of interest" description="Disordered" evidence="4">
    <location>
        <begin position="1"/>
        <end position="71"/>
    </location>
</feature>
<dbReference type="HOGENOM" id="CLU_479177_0_0_1"/>
<dbReference type="PROSITE" id="PS50084">
    <property type="entry name" value="KH_TYPE_1"/>
    <property type="match status" value="3"/>
</dbReference>
<dbReference type="InterPro" id="IPR004088">
    <property type="entry name" value="KH_dom_type_1"/>
</dbReference>
<name>E3MK33_CAERE</name>
<reference evidence="6" key="1">
    <citation type="submission" date="2007-07" db="EMBL/GenBank/DDBJ databases">
        <title>PCAP assembly of the Caenorhabditis remanei genome.</title>
        <authorList>
            <consortium name="The Caenorhabditis remanei Sequencing Consortium"/>
            <person name="Wilson R.K."/>
        </authorList>
    </citation>
    <scope>NUCLEOTIDE SEQUENCE [LARGE SCALE GENOMIC DNA]</scope>
    <source>
        <strain evidence="6">PB4641</strain>
    </source>
</reference>
<evidence type="ECO:0000256" key="1">
    <source>
        <dbReference type="ARBA" id="ARBA00022737"/>
    </source>
</evidence>
<dbReference type="AlphaFoldDB" id="E3MK33"/>
<dbReference type="OrthoDB" id="9995375at2759"/>
<dbReference type="GO" id="GO:0003723">
    <property type="term" value="F:RNA binding"/>
    <property type="evidence" value="ECO:0007669"/>
    <property type="project" value="UniProtKB-UniRule"/>
</dbReference>
<dbReference type="EMBL" id="DS268451">
    <property type="protein sequence ID" value="EFP03782.1"/>
    <property type="molecule type" value="Genomic_DNA"/>
</dbReference>
<feature type="coiled-coil region" evidence="3">
    <location>
        <begin position="291"/>
        <end position="318"/>
    </location>
</feature>
<evidence type="ECO:0000256" key="2">
    <source>
        <dbReference type="PROSITE-ProRule" id="PRU00117"/>
    </source>
</evidence>
<feature type="region of interest" description="Disordered" evidence="4">
    <location>
        <begin position="541"/>
        <end position="569"/>
    </location>
</feature>
<dbReference type="STRING" id="31234.E3MK33"/>
<evidence type="ECO:0000259" key="5">
    <source>
        <dbReference type="SMART" id="SM00322"/>
    </source>
</evidence>
<evidence type="ECO:0000313" key="6">
    <source>
        <dbReference type="EMBL" id="EFP03782.1"/>
    </source>
</evidence>
<feature type="domain" description="K Homology" evidence="5">
    <location>
        <begin position="178"/>
        <end position="243"/>
    </location>
</feature>
<feature type="domain" description="K Homology" evidence="5">
    <location>
        <begin position="313"/>
        <end position="386"/>
    </location>
</feature>
<feature type="compositionally biased region" description="Polar residues" evidence="4">
    <location>
        <begin position="27"/>
        <end position="41"/>
    </location>
</feature>
<dbReference type="SUPFAM" id="SSF54791">
    <property type="entry name" value="Eukaryotic type KH-domain (KH-domain type I)"/>
    <property type="match status" value="5"/>
</dbReference>
<dbReference type="KEGG" id="crq:GCK72_012023"/>
<evidence type="ECO:0000313" key="7">
    <source>
        <dbReference type="Proteomes" id="UP000008281"/>
    </source>
</evidence>
<dbReference type="Proteomes" id="UP000008281">
    <property type="component" value="Unassembled WGS sequence"/>
</dbReference>
<dbReference type="SMART" id="SM00322">
    <property type="entry name" value="KH"/>
    <property type="match status" value="5"/>
</dbReference>
<dbReference type="Gene3D" id="3.30.1370.10">
    <property type="entry name" value="K Homology domain, type 1"/>
    <property type="match status" value="5"/>
</dbReference>
<feature type="compositionally biased region" description="Pro residues" evidence="4">
    <location>
        <begin position="51"/>
        <end position="61"/>
    </location>
</feature>